<feature type="region of interest" description="Disordered" evidence="1">
    <location>
        <begin position="1"/>
        <end position="23"/>
    </location>
</feature>
<organism evidence="2 3">
    <name type="scientific">Brachionus plicatilis</name>
    <name type="common">Marine rotifer</name>
    <name type="synonym">Brachionus muelleri</name>
    <dbReference type="NCBI Taxonomy" id="10195"/>
    <lineage>
        <taxon>Eukaryota</taxon>
        <taxon>Metazoa</taxon>
        <taxon>Spiralia</taxon>
        <taxon>Gnathifera</taxon>
        <taxon>Rotifera</taxon>
        <taxon>Eurotatoria</taxon>
        <taxon>Monogononta</taxon>
        <taxon>Pseudotrocha</taxon>
        <taxon>Ploima</taxon>
        <taxon>Brachionidae</taxon>
        <taxon>Brachionus</taxon>
    </lineage>
</organism>
<name>A0A3M7PBU1_BRAPC</name>
<dbReference type="AlphaFoldDB" id="A0A3M7PBU1"/>
<dbReference type="Proteomes" id="UP000276133">
    <property type="component" value="Unassembled WGS sequence"/>
</dbReference>
<comment type="caution">
    <text evidence="2">The sequence shown here is derived from an EMBL/GenBank/DDBJ whole genome shotgun (WGS) entry which is preliminary data.</text>
</comment>
<accession>A0A3M7PBU1</accession>
<proteinExistence type="predicted"/>
<protein>
    <submittedName>
        <fullName evidence="2">Uncharacterized protein</fullName>
    </submittedName>
</protein>
<gene>
    <name evidence="2" type="ORF">BpHYR1_012462</name>
</gene>
<keyword evidence="3" id="KW-1185">Reference proteome</keyword>
<sequence>MTSNGNSIQEQQKQLKRERERKKKEKQSLWLFFNRQRSSQQNATTNNITATQNPLRKKIRKICAHYMSGVHHPHLINSIKLAALIESINRLSDPNVLDIKNEKKNFALILIGSRKRQSMVGLCVDLIFIF</sequence>
<evidence type="ECO:0000313" key="2">
    <source>
        <dbReference type="EMBL" id="RMZ96483.1"/>
    </source>
</evidence>
<evidence type="ECO:0000313" key="3">
    <source>
        <dbReference type="Proteomes" id="UP000276133"/>
    </source>
</evidence>
<dbReference type="EMBL" id="REGN01012150">
    <property type="protein sequence ID" value="RMZ96483.1"/>
    <property type="molecule type" value="Genomic_DNA"/>
</dbReference>
<reference evidence="2 3" key="1">
    <citation type="journal article" date="2018" name="Sci. Rep.">
        <title>Genomic signatures of local adaptation to the degree of environmental predictability in rotifers.</title>
        <authorList>
            <person name="Franch-Gras L."/>
            <person name="Hahn C."/>
            <person name="Garcia-Roger E.M."/>
            <person name="Carmona M.J."/>
            <person name="Serra M."/>
            <person name="Gomez A."/>
        </authorList>
    </citation>
    <scope>NUCLEOTIDE SEQUENCE [LARGE SCALE GENOMIC DNA]</scope>
    <source>
        <strain evidence="2">HYR1</strain>
    </source>
</reference>
<evidence type="ECO:0000256" key="1">
    <source>
        <dbReference type="SAM" id="MobiDB-lite"/>
    </source>
</evidence>